<sequence>MPLLLEDAVCSVKYRWFNIQEYSACATVYNESTGCLSSVYVTASLIEYVLSLFEDVSSIGNTSKTVLIVFRI</sequence>
<evidence type="ECO:0000313" key="1">
    <source>
        <dbReference type="EMBL" id="KAF7280311.1"/>
    </source>
</evidence>
<dbReference type="AlphaFoldDB" id="A0A834IJ54"/>
<evidence type="ECO:0000313" key="2">
    <source>
        <dbReference type="Proteomes" id="UP000625711"/>
    </source>
</evidence>
<organism evidence="1 2">
    <name type="scientific">Rhynchophorus ferrugineus</name>
    <name type="common">Red palm weevil</name>
    <name type="synonym">Curculio ferrugineus</name>
    <dbReference type="NCBI Taxonomy" id="354439"/>
    <lineage>
        <taxon>Eukaryota</taxon>
        <taxon>Metazoa</taxon>
        <taxon>Ecdysozoa</taxon>
        <taxon>Arthropoda</taxon>
        <taxon>Hexapoda</taxon>
        <taxon>Insecta</taxon>
        <taxon>Pterygota</taxon>
        <taxon>Neoptera</taxon>
        <taxon>Endopterygota</taxon>
        <taxon>Coleoptera</taxon>
        <taxon>Polyphaga</taxon>
        <taxon>Cucujiformia</taxon>
        <taxon>Curculionidae</taxon>
        <taxon>Dryophthorinae</taxon>
        <taxon>Rhynchophorus</taxon>
    </lineage>
</organism>
<protein>
    <submittedName>
        <fullName evidence="1">Uncharacterized protein</fullName>
    </submittedName>
</protein>
<proteinExistence type="predicted"/>
<gene>
    <name evidence="1" type="ORF">GWI33_006222</name>
</gene>
<comment type="caution">
    <text evidence="1">The sequence shown here is derived from an EMBL/GenBank/DDBJ whole genome shotgun (WGS) entry which is preliminary data.</text>
</comment>
<reference evidence="1" key="1">
    <citation type="submission" date="2020-08" db="EMBL/GenBank/DDBJ databases">
        <title>Genome sequencing and assembly of the red palm weevil Rhynchophorus ferrugineus.</title>
        <authorList>
            <person name="Dias G.B."/>
            <person name="Bergman C.M."/>
            <person name="Manee M."/>
        </authorList>
    </citation>
    <scope>NUCLEOTIDE SEQUENCE</scope>
    <source>
        <strain evidence="1">AA-2017</strain>
        <tissue evidence="1">Whole larva</tissue>
    </source>
</reference>
<keyword evidence="2" id="KW-1185">Reference proteome</keyword>
<dbReference type="Proteomes" id="UP000625711">
    <property type="component" value="Unassembled WGS sequence"/>
</dbReference>
<name>A0A834IJ54_RHYFE</name>
<accession>A0A834IJ54</accession>
<dbReference type="EMBL" id="JAACXV010000309">
    <property type="protein sequence ID" value="KAF7280311.1"/>
    <property type="molecule type" value="Genomic_DNA"/>
</dbReference>